<dbReference type="GO" id="GO:0003677">
    <property type="term" value="F:DNA binding"/>
    <property type="evidence" value="ECO:0007669"/>
    <property type="project" value="UniProtKB-KW"/>
</dbReference>
<dbReference type="PANTHER" id="PTHR44688:SF16">
    <property type="entry name" value="DNA-BINDING TRANSCRIPTIONAL ACTIVATOR DEVR_DOSR"/>
    <property type="match status" value="1"/>
</dbReference>
<dbReference type="InterPro" id="IPR036388">
    <property type="entry name" value="WH-like_DNA-bd_sf"/>
</dbReference>
<keyword evidence="3" id="KW-0804">Transcription</keyword>
<reference evidence="5 6" key="1">
    <citation type="submission" date="2018-07" db="EMBL/GenBank/DDBJ databases">
        <title>Genomic Encyclopedia of Type Strains, Phase III (KMG-III): the genomes of soil and plant-associated and newly described type strains.</title>
        <authorList>
            <person name="Whitman W."/>
        </authorList>
    </citation>
    <scope>NUCLEOTIDE SEQUENCE [LARGE SCALE GENOMIC DNA]</scope>
    <source>
        <strain evidence="5 6">CECT 7287</strain>
    </source>
</reference>
<evidence type="ECO:0000313" key="6">
    <source>
        <dbReference type="Proteomes" id="UP000256977"/>
    </source>
</evidence>
<dbReference type="Gene3D" id="1.10.10.10">
    <property type="entry name" value="Winged helix-like DNA-binding domain superfamily/Winged helix DNA-binding domain"/>
    <property type="match status" value="1"/>
</dbReference>
<comment type="caution">
    <text evidence="5">The sequence shown here is derived from an EMBL/GenBank/DDBJ whole genome shotgun (WGS) entry which is preliminary data.</text>
</comment>
<evidence type="ECO:0000256" key="2">
    <source>
        <dbReference type="ARBA" id="ARBA00023125"/>
    </source>
</evidence>
<dbReference type="InterPro" id="IPR016032">
    <property type="entry name" value="Sig_transdc_resp-reg_C-effctor"/>
</dbReference>
<evidence type="ECO:0000256" key="3">
    <source>
        <dbReference type="ARBA" id="ARBA00023163"/>
    </source>
</evidence>
<dbReference type="AlphaFoldDB" id="A0A3D9IR42"/>
<gene>
    <name evidence="5" type="ORF">DFP98_125103</name>
</gene>
<dbReference type="Gene3D" id="3.40.50.300">
    <property type="entry name" value="P-loop containing nucleotide triphosphate hydrolases"/>
    <property type="match status" value="1"/>
</dbReference>
<dbReference type="PROSITE" id="PS50043">
    <property type="entry name" value="HTH_LUXR_2"/>
    <property type="match status" value="1"/>
</dbReference>
<evidence type="ECO:0000313" key="5">
    <source>
        <dbReference type="EMBL" id="RED63556.1"/>
    </source>
</evidence>
<dbReference type="PANTHER" id="PTHR44688">
    <property type="entry name" value="DNA-BINDING TRANSCRIPTIONAL ACTIVATOR DEVR_DOSR"/>
    <property type="match status" value="1"/>
</dbReference>
<dbReference type="InterPro" id="IPR049945">
    <property type="entry name" value="AAA_22"/>
</dbReference>
<evidence type="ECO:0000259" key="4">
    <source>
        <dbReference type="PROSITE" id="PS50043"/>
    </source>
</evidence>
<sequence length="689" mass="78655">MEKDIRVPSLAGEIDRLERQYFVGRERELDVYARRLESGSSEGCILNVYGTGGAGKSYLLDEFRRLSEAARIPYLLLDCRALGPESVGFCRQLLRSLGYSPERLNALAQDVHSLTELVLDELRDPAGGRKRVLALDTFEEIGELEGWLREEFLPRLSRDVRIVISGRTPLQGPWLASPAWRQLIVRMPLEELDYRAVKQYLSRSGIEREELVRQAWSRTRGHPLTLSLFVSTTLAQSVLPAHAAAIENAFAQTVSVWLKEVPNAAVREAVEAAAVLRRFNQELLSFVLEKPVPTEQFLQLTGFSFVRKTDNGWVLHDMLRDAVGYELRQRAPNYYDRLWERCVTFYYLALKKKPPAIPSAWERSDWVYYIGDRLVRTLFYQQFVSGFAEALSPANWTEAEQYIAARLASARDVRINGYNPESGEPFEYFMEASDCINIYRHLNLHELYRLDPSIVKLLRDARGCICGMAGVLPIHERTLDYLLTHPLFSAYFSSLSKPELERLRTPREQAAGYFVMFIEVSDYSDPTLCHMAGLTFIQYMLSAGLMVTTSPAIPFFHAIFRGLGFERVKEIVHFEYGDGKPTPYFALDTRGSRLQDYLNRMIAAVGISQARHDGEDRFELLSKREREVVDLMVQDCSNLEIAQKLFLSEATVKRHVTNIYGKLQIKKRTQLLNLHAGRRSPPNGAGSGR</sequence>
<dbReference type="SUPFAM" id="SSF46894">
    <property type="entry name" value="C-terminal effector domain of the bipartite response regulators"/>
    <property type="match status" value="1"/>
</dbReference>
<dbReference type="EMBL" id="QRDZ01000025">
    <property type="protein sequence ID" value="RED63556.1"/>
    <property type="molecule type" value="Genomic_DNA"/>
</dbReference>
<proteinExistence type="predicted"/>
<name>A0A3D9IR42_9BACL</name>
<organism evidence="5 6">
    <name type="scientific">Cohnella phaseoli</name>
    <dbReference type="NCBI Taxonomy" id="456490"/>
    <lineage>
        <taxon>Bacteria</taxon>
        <taxon>Bacillati</taxon>
        <taxon>Bacillota</taxon>
        <taxon>Bacilli</taxon>
        <taxon>Bacillales</taxon>
        <taxon>Paenibacillaceae</taxon>
        <taxon>Cohnella</taxon>
    </lineage>
</organism>
<dbReference type="RefSeq" id="WP_116063667.1">
    <property type="nucleotide sequence ID" value="NZ_QRDZ01000025.1"/>
</dbReference>
<dbReference type="CDD" id="cd06170">
    <property type="entry name" value="LuxR_C_like"/>
    <property type="match status" value="1"/>
</dbReference>
<accession>A0A3D9IR42</accession>
<feature type="domain" description="HTH luxR-type" evidence="4">
    <location>
        <begin position="614"/>
        <end position="679"/>
    </location>
</feature>
<dbReference type="Pfam" id="PF13401">
    <property type="entry name" value="AAA_22"/>
    <property type="match status" value="1"/>
</dbReference>
<protein>
    <submittedName>
        <fullName evidence="5">Regulatory LuxR family protein</fullName>
    </submittedName>
</protein>
<dbReference type="InterPro" id="IPR000792">
    <property type="entry name" value="Tscrpt_reg_LuxR_C"/>
</dbReference>
<dbReference type="SUPFAM" id="SSF52540">
    <property type="entry name" value="P-loop containing nucleoside triphosphate hydrolases"/>
    <property type="match status" value="1"/>
</dbReference>
<dbReference type="Pfam" id="PF00196">
    <property type="entry name" value="GerE"/>
    <property type="match status" value="1"/>
</dbReference>
<keyword evidence="6" id="KW-1185">Reference proteome</keyword>
<dbReference type="PRINTS" id="PR00038">
    <property type="entry name" value="HTHLUXR"/>
</dbReference>
<dbReference type="SMART" id="SM00421">
    <property type="entry name" value="HTH_LUXR"/>
    <property type="match status" value="1"/>
</dbReference>
<dbReference type="PROSITE" id="PS00622">
    <property type="entry name" value="HTH_LUXR_1"/>
    <property type="match status" value="1"/>
</dbReference>
<keyword evidence="1" id="KW-0805">Transcription regulation</keyword>
<dbReference type="GO" id="GO:0006355">
    <property type="term" value="P:regulation of DNA-templated transcription"/>
    <property type="evidence" value="ECO:0007669"/>
    <property type="project" value="InterPro"/>
</dbReference>
<dbReference type="Proteomes" id="UP000256977">
    <property type="component" value="Unassembled WGS sequence"/>
</dbReference>
<dbReference type="InterPro" id="IPR027417">
    <property type="entry name" value="P-loop_NTPase"/>
</dbReference>
<keyword evidence="2" id="KW-0238">DNA-binding</keyword>
<evidence type="ECO:0000256" key="1">
    <source>
        <dbReference type="ARBA" id="ARBA00023015"/>
    </source>
</evidence>